<keyword evidence="2" id="KW-1185">Reference proteome</keyword>
<name>T0MDF2_9MICR</name>
<dbReference type="VEuPathDB" id="MicrosporidiaDB:NAPIS_ORF01148"/>
<dbReference type="EMBL" id="KE647157">
    <property type="protein sequence ID" value="EQB61286.1"/>
    <property type="molecule type" value="Genomic_DNA"/>
</dbReference>
<evidence type="ECO:0000313" key="1">
    <source>
        <dbReference type="EMBL" id="EQB61286.1"/>
    </source>
</evidence>
<organism evidence="1 2">
    <name type="scientific">Vairimorpha apis BRL 01</name>
    <dbReference type="NCBI Taxonomy" id="1037528"/>
    <lineage>
        <taxon>Eukaryota</taxon>
        <taxon>Fungi</taxon>
        <taxon>Fungi incertae sedis</taxon>
        <taxon>Microsporidia</taxon>
        <taxon>Nosematidae</taxon>
        <taxon>Vairimorpha</taxon>
    </lineage>
</organism>
<proteinExistence type="predicted"/>
<dbReference type="Proteomes" id="UP000053780">
    <property type="component" value="Unassembled WGS sequence"/>
</dbReference>
<protein>
    <submittedName>
        <fullName evidence="1">Uncharacterized protein</fullName>
    </submittedName>
</protein>
<gene>
    <name evidence="1" type="ORF">NAPIS_ORF01148</name>
</gene>
<dbReference type="AlphaFoldDB" id="T0MDF2"/>
<dbReference type="HOGENOM" id="CLU_1326724_0_0_1"/>
<evidence type="ECO:0000313" key="2">
    <source>
        <dbReference type="Proteomes" id="UP000053780"/>
    </source>
</evidence>
<reference evidence="1 2" key="1">
    <citation type="journal article" date="2013" name="BMC Genomics">
        <title>Genome sequencing and comparative genomics of honey bee microsporidia, Nosema apis reveal novel insights into host-parasite interactions.</title>
        <authorList>
            <person name="Chen Yp."/>
            <person name="Pettis J.S."/>
            <person name="Zhao Y."/>
            <person name="Liu X."/>
            <person name="Tallon L.J."/>
            <person name="Sadzewicz L.D."/>
            <person name="Li R."/>
            <person name="Zheng H."/>
            <person name="Huang S."/>
            <person name="Zhang X."/>
            <person name="Hamilton M.C."/>
            <person name="Pernal S.F."/>
            <person name="Melathopoulos A.P."/>
            <person name="Yan X."/>
            <person name="Evans J.D."/>
        </authorList>
    </citation>
    <scope>NUCLEOTIDE SEQUENCE [LARGE SCALE GENOMIC DNA]</scope>
    <source>
        <strain evidence="1 2">BRL 01</strain>
    </source>
</reference>
<sequence>MDEILFKGIKKDKKIKPRYFFKIKNKPIDYKISDKFKKEFQNIINFFIENKLSFSIQNYYSNTKFEDIKYVLDKLNFDYSENINFIKYEDKYIKFDDKDEDISITFLYRYSTINGTSNKLKHLLLDQLVCPNSIIWCKDKQILEEKYSDYHFVYQIDKQFDCDKLILYDIPDDFFKLLGFLEWKNGIQVVCIYIDEEQNIIEKIKLL</sequence>
<dbReference type="OrthoDB" id="10622595at2759"/>
<accession>T0MDF2</accession>